<dbReference type="Proteomes" id="UP000643403">
    <property type="component" value="Unassembled WGS sequence"/>
</dbReference>
<proteinExistence type="predicted"/>
<sequence length="101" mass="11054">MAATASVTGAPLPVDNGNTATLYLKDKDPEVSVDDYKIGLAVALPSRAQGLPPNRVEDVPVRAKAFHLTEHRELGFRWSICVFIKPVQRRHGGQTSSFVRL</sequence>
<evidence type="ECO:0000313" key="1">
    <source>
        <dbReference type="EMBL" id="GGZ71965.1"/>
    </source>
</evidence>
<name>A0ABQ3C7D3_9GAMM</name>
<accession>A0ABQ3C7D3</accession>
<reference evidence="2" key="1">
    <citation type="journal article" date="2019" name="Int. J. Syst. Evol. Microbiol.">
        <title>The Global Catalogue of Microorganisms (GCM) 10K type strain sequencing project: providing services to taxonomists for standard genome sequencing and annotation.</title>
        <authorList>
            <consortium name="The Broad Institute Genomics Platform"/>
            <consortium name="The Broad Institute Genome Sequencing Center for Infectious Disease"/>
            <person name="Wu L."/>
            <person name="Ma J."/>
        </authorList>
    </citation>
    <scope>NUCLEOTIDE SEQUENCE [LARGE SCALE GENOMIC DNA]</scope>
    <source>
        <strain evidence="2">KCTC 22558</strain>
    </source>
</reference>
<keyword evidence="2" id="KW-1185">Reference proteome</keyword>
<dbReference type="EMBL" id="BMXY01000005">
    <property type="protein sequence ID" value="GGZ71965.1"/>
    <property type="molecule type" value="Genomic_DNA"/>
</dbReference>
<gene>
    <name evidence="1" type="ORF">GCM10008101_27750</name>
</gene>
<comment type="caution">
    <text evidence="1">The sequence shown here is derived from an EMBL/GenBank/DDBJ whole genome shotgun (WGS) entry which is preliminary data.</text>
</comment>
<protein>
    <submittedName>
        <fullName evidence="1">Uncharacterized protein</fullName>
    </submittedName>
</protein>
<evidence type="ECO:0000313" key="2">
    <source>
        <dbReference type="Proteomes" id="UP000643403"/>
    </source>
</evidence>
<organism evidence="1 2">
    <name type="scientific">Cognatilysobacter xinjiangensis</name>
    <dbReference type="NCBI Taxonomy" id="546892"/>
    <lineage>
        <taxon>Bacteria</taxon>
        <taxon>Pseudomonadati</taxon>
        <taxon>Pseudomonadota</taxon>
        <taxon>Gammaproteobacteria</taxon>
        <taxon>Lysobacterales</taxon>
        <taxon>Lysobacteraceae</taxon>
        <taxon>Cognatilysobacter</taxon>
    </lineage>
</organism>